<keyword evidence="1" id="KW-1133">Transmembrane helix</keyword>
<proteinExistence type="predicted"/>
<reference evidence="2 3" key="1">
    <citation type="submission" date="2021-06" db="EMBL/GenBank/DDBJ databases">
        <authorList>
            <person name="Palmer J.M."/>
        </authorList>
    </citation>
    <scope>NUCLEOTIDE SEQUENCE [LARGE SCALE GENOMIC DNA]</scope>
    <source>
        <strain evidence="3">if_2019</strain>
        <tissue evidence="2">Muscle</tissue>
    </source>
</reference>
<dbReference type="Proteomes" id="UP001482620">
    <property type="component" value="Unassembled WGS sequence"/>
</dbReference>
<evidence type="ECO:0000313" key="2">
    <source>
        <dbReference type="EMBL" id="MEQ2246447.1"/>
    </source>
</evidence>
<evidence type="ECO:0000256" key="1">
    <source>
        <dbReference type="SAM" id="Phobius"/>
    </source>
</evidence>
<keyword evidence="1" id="KW-0472">Membrane</keyword>
<keyword evidence="1" id="KW-0812">Transmembrane</keyword>
<accession>A0ABV0UPF2</accession>
<keyword evidence="3" id="KW-1185">Reference proteome</keyword>
<protein>
    <recommendedName>
        <fullName evidence="4">Secreted protein</fullName>
    </recommendedName>
</protein>
<comment type="caution">
    <text evidence="2">The sequence shown here is derived from an EMBL/GenBank/DDBJ whole genome shotgun (WGS) entry which is preliminary data.</text>
</comment>
<dbReference type="EMBL" id="JAHRIQ010079180">
    <property type="protein sequence ID" value="MEQ2246447.1"/>
    <property type="molecule type" value="Genomic_DNA"/>
</dbReference>
<name>A0ABV0UPF2_9TELE</name>
<evidence type="ECO:0000313" key="3">
    <source>
        <dbReference type="Proteomes" id="UP001482620"/>
    </source>
</evidence>
<feature type="transmembrane region" description="Helical" evidence="1">
    <location>
        <begin position="56"/>
        <end position="73"/>
    </location>
</feature>
<organism evidence="2 3">
    <name type="scientific">Ilyodon furcidens</name>
    <name type="common">goldbreast splitfin</name>
    <dbReference type="NCBI Taxonomy" id="33524"/>
    <lineage>
        <taxon>Eukaryota</taxon>
        <taxon>Metazoa</taxon>
        <taxon>Chordata</taxon>
        <taxon>Craniata</taxon>
        <taxon>Vertebrata</taxon>
        <taxon>Euteleostomi</taxon>
        <taxon>Actinopterygii</taxon>
        <taxon>Neopterygii</taxon>
        <taxon>Teleostei</taxon>
        <taxon>Neoteleostei</taxon>
        <taxon>Acanthomorphata</taxon>
        <taxon>Ovalentaria</taxon>
        <taxon>Atherinomorphae</taxon>
        <taxon>Cyprinodontiformes</taxon>
        <taxon>Goodeidae</taxon>
        <taxon>Ilyodon</taxon>
    </lineage>
</organism>
<sequence>MRAMLQNTILHRCWASSICPLLACGWEQLLFTSEIIMDIIVSHFTKDCQHQFQNILFLQCVCFVCSVFALTAVDSLDASVISRFLFSPTRAGTKINTSEISWNTSQC</sequence>
<gene>
    <name evidence="2" type="ORF">ILYODFUR_038523</name>
</gene>
<evidence type="ECO:0008006" key="4">
    <source>
        <dbReference type="Google" id="ProtNLM"/>
    </source>
</evidence>